<accession>X0SF62</accession>
<feature type="non-terminal residue" evidence="2">
    <location>
        <position position="1"/>
    </location>
</feature>
<evidence type="ECO:0000313" key="2">
    <source>
        <dbReference type="EMBL" id="GAF73771.1"/>
    </source>
</evidence>
<dbReference type="EMBL" id="BARS01005459">
    <property type="protein sequence ID" value="GAF73771.1"/>
    <property type="molecule type" value="Genomic_DNA"/>
</dbReference>
<keyword evidence="1" id="KW-0472">Membrane</keyword>
<name>X0SF62_9ZZZZ</name>
<proteinExistence type="predicted"/>
<sequence length="49" mass="5405">YGDKYFGVPLLIIFGLLVVMVLASFEYRDEVSGQSYGAMSSEVADPEIK</sequence>
<evidence type="ECO:0000256" key="1">
    <source>
        <dbReference type="SAM" id="Phobius"/>
    </source>
</evidence>
<gene>
    <name evidence="2" type="ORF">S01H1_10715</name>
</gene>
<protein>
    <submittedName>
        <fullName evidence="2">Uncharacterized protein</fullName>
    </submittedName>
</protein>
<reference evidence="2" key="1">
    <citation type="journal article" date="2014" name="Front. Microbiol.">
        <title>High frequency of phylogenetically diverse reductive dehalogenase-homologous genes in deep subseafloor sedimentary metagenomes.</title>
        <authorList>
            <person name="Kawai M."/>
            <person name="Futagami T."/>
            <person name="Toyoda A."/>
            <person name="Takaki Y."/>
            <person name="Nishi S."/>
            <person name="Hori S."/>
            <person name="Arai W."/>
            <person name="Tsubouchi T."/>
            <person name="Morono Y."/>
            <person name="Uchiyama I."/>
            <person name="Ito T."/>
            <person name="Fujiyama A."/>
            <person name="Inagaki F."/>
            <person name="Takami H."/>
        </authorList>
    </citation>
    <scope>NUCLEOTIDE SEQUENCE</scope>
    <source>
        <strain evidence="2">Expedition CK06-06</strain>
    </source>
</reference>
<keyword evidence="1" id="KW-0812">Transmembrane</keyword>
<dbReference type="AlphaFoldDB" id="X0SF62"/>
<organism evidence="2">
    <name type="scientific">marine sediment metagenome</name>
    <dbReference type="NCBI Taxonomy" id="412755"/>
    <lineage>
        <taxon>unclassified sequences</taxon>
        <taxon>metagenomes</taxon>
        <taxon>ecological metagenomes</taxon>
    </lineage>
</organism>
<comment type="caution">
    <text evidence="2">The sequence shown here is derived from an EMBL/GenBank/DDBJ whole genome shotgun (WGS) entry which is preliminary data.</text>
</comment>
<keyword evidence="1" id="KW-1133">Transmembrane helix</keyword>
<feature type="transmembrane region" description="Helical" evidence="1">
    <location>
        <begin position="6"/>
        <end position="25"/>
    </location>
</feature>